<proteinExistence type="predicted"/>
<evidence type="ECO:0000256" key="1">
    <source>
        <dbReference type="SAM" id="MobiDB-lite"/>
    </source>
</evidence>
<gene>
    <name evidence="2" type="ORF">F383_24604</name>
</gene>
<organism evidence="2 3">
    <name type="scientific">Gossypium arboreum</name>
    <name type="common">Tree cotton</name>
    <name type="synonym">Gossypium nanking</name>
    <dbReference type="NCBI Taxonomy" id="29729"/>
    <lineage>
        <taxon>Eukaryota</taxon>
        <taxon>Viridiplantae</taxon>
        <taxon>Streptophyta</taxon>
        <taxon>Embryophyta</taxon>
        <taxon>Tracheophyta</taxon>
        <taxon>Spermatophyta</taxon>
        <taxon>Magnoliopsida</taxon>
        <taxon>eudicotyledons</taxon>
        <taxon>Gunneridae</taxon>
        <taxon>Pentapetalae</taxon>
        <taxon>rosids</taxon>
        <taxon>malvids</taxon>
        <taxon>Malvales</taxon>
        <taxon>Malvaceae</taxon>
        <taxon>Malvoideae</taxon>
        <taxon>Gossypium</taxon>
    </lineage>
</organism>
<dbReference type="GO" id="GO:0006508">
    <property type="term" value="P:proteolysis"/>
    <property type="evidence" value="ECO:0007669"/>
    <property type="project" value="InterPro"/>
</dbReference>
<protein>
    <submittedName>
        <fullName evidence="2">Phosphoribosylamine--glycine ligase</fullName>
    </submittedName>
</protein>
<dbReference type="InterPro" id="IPR001969">
    <property type="entry name" value="Aspartic_peptidase_AS"/>
</dbReference>
<dbReference type="Pfam" id="PF08284">
    <property type="entry name" value="RVP_2"/>
    <property type="match status" value="1"/>
</dbReference>
<dbReference type="GO" id="GO:0016874">
    <property type="term" value="F:ligase activity"/>
    <property type="evidence" value="ECO:0007669"/>
    <property type="project" value="UniProtKB-KW"/>
</dbReference>
<accession>A0A0B0P4R8</accession>
<reference evidence="3" key="1">
    <citation type="submission" date="2014-09" db="EMBL/GenBank/DDBJ databases">
        <authorList>
            <person name="Mudge J."/>
            <person name="Ramaraj T."/>
            <person name="Lindquist I.E."/>
            <person name="Bharti A.K."/>
            <person name="Sundararajan A."/>
            <person name="Cameron C.T."/>
            <person name="Woodward J.E."/>
            <person name="May G.D."/>
            <person name="Brubaker C."/>
            <person name="Broadhvest J."/>
            <person name="Wilkins T.A."/>
        </authorList>
    </citation>
    <scope>NUCLEOTIDE SEQUENCE</scope>
    <source>
        <strain evidence="3">cv. AKA8401</strain>
    </source>
</reference>
<keyword evidence="3" id="KW-1185">Reference proteome</keyword>
<dbReference type="Proteomes" id="UP000032142">
    <property type="component" value="Unassembled WGS sequence"/>
</dbReference>
<name>A0A0B0P4R8_GOSAR</name>
<feature type="region of interest" description="Disordered" evidence="1">
    <location>
        <begin position="41"/>
        <end position="67"/>
    </location>
</feature>
<evidence type="ECO:0000313" key="3">
    <source>
        <dbReference type="Proteomes" id="UP000032142"/>
    </source>
</evidence>
<sequence>MGVFGGRVRHTALAHGRVWPFRGQMDLDRAIADYVESNTPAPAQGAVPANSRPISSTAQQPLPPPVPQQVPVVPQVIVPIRLRLSNTVARGRPSRNMGNVSGGRGVTRDTAARYDVRAPVGAYAILARKEVSSPDVITITFTLYDTKVIALIDSGSTHSYIVKASWNSGTVRSIVTLSNIC</sequence>
<keyword evidence="2" id="KW-0436">Ligase</keyword>
<dbReference type="PROSITE" id="PS00141">
    <property type="entry name" value="ASP_PROTEASE"/>
    <property type="match status" value="1"/>
</dbReference>
<dbReference type="AlphaFoldDB" id="A0A0B0P4R8"/>
<dbReference type="EMBL" id="KN414221">
    <property type="protein sequence ID" value="KHG19877.1"/>
    <property type="molecule type" value="Genomic_DNA"/>
</dbReference>
<evidence type="ECO:0000313" key="2">
    <source>
        <dbReference type="EMBL" id="KHG19877.1"/>
    </source>
</evidence>
<dbReference type="GO" id="GO:0004190">
    <property type="term" value="F:aspartic-type endopeptidase activity"/>
    <property type="evidence" value="ECO:0007669"/>
    <property type="project" value="InterPro"/>
</dbReference>